<dbReference type="EMBL" id="BGPR01003713">
    <property type="protein sequence ID" value="GBM91539.1"/>
    <property type="molecule type" value="Genomic_DNA"/>
</dbReference>
<comment type="caution">
    <text evidence="1">The sequence shown here is derived from an EMBL/GenBank/DDBJ whole genome shotgun (WGS) entry which is preliminary data.</text>
</comment>
<dbReference type="Proteomes" id="UP000499080">
    <property type="component" value="Unassembled WGS sequence"/>
</dbReference>
<reference evidence="1 2" key="1">
    <citation type="journal article" date="2019" name="Sci. Rep.">
        <title>Orb-weaving spider Araneus ventricosus genome elucidates the spidroin gene catalogue.</title>
        <authorList>
            <person name="Kono N."/>
            <person name="Nakamura H."/>
            <person name="Ohtoshi R."/>
            <person name="Moran D.A.P."/>
            <person name="Shinohara A."/>
            <person name="Yoshida Y."/>
            <person name="Fujiwara M."/>
            <person name="Mori M."/>
            <person name="Tomita M."/>
            <person name="Arakawa K."/>
        </authorList>
    </citation>
    <scope>NUCLEOTIDE SEQUENCE [LARGE SCALE GENOMIC DNA]</scope>
</reference>
<organism evidence="1 2">
    <name type="scientific">Araneus ventricosus</name>
    <name type="common">Orbweaver spider</name>
    <name type="synonym">Epeira ventricosa</name>
    <dbReference type="NCBI Taxonomy" id="182803"/>
    <lineage>
        <taxon>Eukaryota</taxon>
        <taxon>Metazoa</taxon>
        <taxon>Ecdysozoa</taxon>
        <taxon>Arthropoda</taxon>
        <taxon>Chelicerata</taxon>
        <taxon>Arachnida</taxon>
        <taxon>Araneae</taxon>
        <taxon>Araneomorphae</taxon>
        <taxon>Entelegynae</taxon>
        <taxon>Araneoidea</taxon>
        <taxon>Araneidae</taxon>
        <taxon>Araneus</taxon>
    </lineage>
</organism>
<sequence>MPFLRPNPYLITSNWIEIRSLFKLTPALRCYIVKWSLYLKGGKLEDVFEWVIVCHTLSFCILTQDQGNRGAVHTIEVLELPKRGEETSFDVTTQTGSLWGPRESTAVSLILSYFFLCSVFGEISGKSFISCNYVYLCCRYVLKLLQENEGQRCNISYVFSMSESE</sequence>
<protein>
    <submittedName>
        <fullName evidence="1">Uncharacterized protein</fullName>
    </submittedName>
</protein>
<dbReference type="AlphaFoldDB" id="A0A4Y2JQ33"/>
<proteinExistence type="predicted"/>
<name>A0A4Y2JQ33_ARAVE</name>
<evidence type="ECO:0000313" key="2">
    <source>
        <dbReference type="Proteomes" id="UP000499080"/>
    </source>
</evidence>
<evidence type="ECO:0000313" key="1">
    <source>
        <dbReference type="EMBL" id="GBM91539.1"/>
    </source>
</evidence>
<gene>
    <name evidence="1" type="ORF">AVEN_83466_1</name>
</gene>
<accession>A0A4Y2JQ33</accession>
<keyword evidence="2" id="KW-1185">Reference proteome</keyword>